<dbReference type="InterPro" id="IPR007235">
    <property type="entry name" value="Glyco_trans_28_C"/>
</dbReference>
<dbReference type="PATRIC" id="fig|134601.6.peg.2269"/>
<accession>A0A0K0X4H6</accession>
<evidence type="ECO:0000313" key="3">
    <source>
        <dbReference type="EMBL" id="AKS32299.1"/>
    </source>
</evidence>
<organism evidence="3 4">
    <name type="scientific">Mycolicibacterium goodii</name>
    <name type="common">Mycobacterium goodii</name>
    <dbReference type="NCBI Taxonomy" id="134601"/>
    <lineage>
        <taxon>Bacteria</taxon>
        <taxon>Bacillati</taxon>
        <taxon>Actinomycetota</taxon>
        <taxon>Actinomycetes</taxon>
        <taxon>Mycobacteriales</taxon>
        <taxon>Mycobacteriaceae</taxon>
        <taxon>Mycolicibacterium</taxon>
    </lineage>
</organism>
<name>A0A0K0X4H6_MYCGD</name>
<evidence type="ECO:0000313" key="4">
    <source>
        <dbReference type="Proteomes" id="UP000062255"/>
    </source>
</evidence>
<dbReference type="EMBL" id="CP012150">
    <property type="protein sequence ID" value="AKS32299.1"/>
    <property type="molecule type" value="Genomic_DNA"/>
</dbReference>
<dbReference type="Gene3D" id="3.40.50.2000">
    <property type="entry name" value="Glycogen Phosphorylase B"/>
    <property type="match status" value="1"/>
</dbReference>
<protein>
    <submittedName>
        <fullName evidence="3">Glycosyl transferase</fullName>
    </submittedName>
</protein>
<dbReference type="KEGG" id="mgo:AFA91_10885"/>
<dbReference type="SUPFAM" id="SSF53756">
    <property type="entry name" value="UDP-Glycosyltransferase/glycogen phosphorylase"/>
    <property type="match status" value="1"/>
</dbReference>
<dbReference type="AlphaFoldDB" id="A0A0K0X4H6"/>
<keyword evidence="3" id="KW-0808">Transferase</keyword>
<reference evidence="3 4" key="1">
    <citation type="submission" date="2015-07" db="EMBL/GenBank/DDBJ databases">
        <title>Complete genome sequence of Mycobacterium goodii X7B, a facultative thermophilic biodesulfurizing bacterium.</title>
        <authorList>
            <person name="Yu B."/>
            <person name="Li F."/>
            <person name="Xu P."/>
        </authorList>
    </citation>
    <scope>NUCLEOTIDE SEQUENCE [LARGE SCALE GENOMIC DNA]</scope>
    <source>
        <strain evidence="3 4">X7B</strain>
    </source>
</reference>
<feature type="region of interest" description="Disordered" evidence="1">
    <location>
        <begin position="318"/>
        <end position="350"/>
    </location>
</feature>
<dbReference type="Proteomes" id="UP000062255">
    <property type="component" value="Chromosome"/>
</dbReference>
<dbReference type="Pfam" id="PF04101">
    <property type="entry name" value="Glyco_tran_28_C"/>
    <property type="match status" value="1"/>
</dbReference>
<dbReference type="OrthoDB" id="555447at2"/>
<gene>
    <name evidence="3" type="ORF">AFA91_10885</name>
</gene>
<sequence length="350" mass="38686">MTNAERYEACPASDPVPGRHLLTASTGGHLAQLVKWSQVIGSAPDSLWITFKSPQSDSLLQGRRVIYVPYVAPRDFRGATNALIRMIREIDWKHEHFTAAVTTGAAVGLAALVAARSHHVPSYYFESVSRVNGPSLTGKLASLDPYIRTSCQYQHWAGRRWKYRRSLFDSYETLPKARVDNPRLFVTLGTIYPYRFDSLVDAILCTGLADDRTVWQLGTTSRDGLPGRAVSQMRAAKFEECVRDADVVVTHAGVGTIMHLLEMGVFPVVVPRRAKRHEHIDDHQVQIASLLKSREISAVTEADELCRDAIVAATQTSVRSASGLGSGRDHRRGPLTASSEIPAIRRTEIS</sequence>
<evidence type="ECO:0000259" key="2">
    <source>
        <dbReference type="Pfam" id="PF04101"/>
    </source>
</evidence>
<feature type="domain" description="Glycosyl transferase family 28 C-terminal" evidence="2">
    <location>
        <begin position="237"/>
        <end position="296"/>
    </location>
</feature>
<proteinExistence type="predicted"/>
<dbReference type="STRING" id="134601.AFA91_10885"/>
<dbReference type="GO" id="GO:0016758">
    <property type="term" value="F:hexosyltransferase activity"/>
    <property type="evidence" value="ECO:0007669"/>
    <property type="project" value="InterPro"/>
</dbReference>
<evidence type="ECO:0000256" key="1">
    <source>
        <dbReference type="SAM" id="MobiDB-lite"/>
    </source>
</evidence>